<evidence type="ECO:0000256" key="3">
    <source>
        <dbReference type="ARBA" id="ARBA00022643"/>
    </source>
</evidence>
<dbReference type="Proteomes" id="UP000822688">
    <property type="component" value="Chromosome 12"/>
</dbReference>
<evidence type="ECO:0000256" key="2">
    <source>
        <dbReference type="ARBA" id="ARBA00005979"/>
    </source>
</evidence>
<keyword evidence="3" id="KW-0288">FMN</keyword>
<dbReference type="InterPro" id="IPR001155">
    <property type="entry name" value="OxRdtase_FMN_N"/>
</dbReference>
<dbReference type="SUPFAM" id="SSF51395">
    <property type="entry name" value="FMN-linked oxidoreductases"/>
    <property type="match status" value="1"/>
</dbReference>
<dbReference type="Pfam" id="PF00724">
    <property type="entry name" value="Oxidored_FMN"/>
    <property type="match status" value="1"/>
</dbReference>
<feature type="domain" description="NADH:flavin oxidoreductase/NADH oxidase N-terminal" evidence="5">
    <location>
        <begin position="14"/>
        <end position="347"/>
    </location>
</feature>
<organism evidence="6 7">
    <name type="scientific">Ceratodon purpureus</name>
    <name type="common">Fire moss</name>
    <name type="synonym">Dicranum purpureum</name>
    <dbReference type="NCBI Taxonomy" id="3225"/>
    <lineage>
        <taxon>Eukaryota</taxon>
        <taxon>Viridiplantae</taxon>
        <taxon>Streptophyta</taxon>
        <taxon>Embryophyta</taxon>
        <taxon>Bryophyta</taxon>
        <taxon>Bryophytina</taxon>
        <taxon>Bryopsida</taxon>
        <taxon>Dicranidae</taxon>
        <taxon>Pseudoditrichales</taxon>
        <taxon>Ditrichaceae</taxon>
        <taxon>Ceratodon</taxon>
    </lineage>
</organism>
<dbReference type="OrthoDB" id="1663137at2759"/>
<gene>
    <name evidence="6" type="ORF">KC19_12G114300</name>
</gene>
<evidence type="ECO:0000313" key="6">
    <source>
        <dbReference type="EMBL" id="KAG0554732.1"/>
    </source>
</evidence>
<dbReference type="Gene3D" id="3.20.20.70">
    <property type="entry name" value="Aldolase class I"/>
    <property type="match status" value="1"/>
</dbReference>
<protein>
    <recommendedName>
        <fullName evidence="5">NADH:flavin oxidoreductase/NADH oxidase N-terminal domain-containing protein</fullName>
    </recommendedName>
</protein>
<dbReference type="InterPro" id="IPR013785">
    <property type="entry name" value="Aldolase_TIM"/>
</dbReference>
<keyword evidence="3" id="KW-0285">Flavoprotein</keyword>
<comment type="caution">
    <text evidence="6">The sequence shown here is derived from an EMBL/GenBank/DDBJ whole genome shotgun (WGS) entry which is preliminary data.</text>
</comment>
<dbReference type="GO" id="GO:0010181">
    <property type="term" value="F:FMN binding"/>
    <property type="evidence" value="ECO:0007669"/>
    <property type="project" value="InterPro"/>
</dbReference>
<dbReference type="AlphaFoldDB" id="A0A8T0GBV3"/>
<dbReference type="InterPro" id="IPR045247">
    <property type="entry name" value="Oye-like"/>
</dbReference>
<sequence>MPMTTEQLNDENPLFWPVQVGTMTLNHRVVLAPMTRCRAIGGIPQQVHVDHYAQRASPGGLLISEANAVAPESYGFMHSPGIYTEEQVEAWRKVVDAVHAKGAYIYCQIWHVGRASHTYHQPNGQPPVSATNKGIQAPFQARLEGGHMVPFSQPRALATEEIPGIVRQYRNAAKNAISAGFDGVEIHAAHGYLVDQFLKDGINDRTDEYGGSLENRSRFMMEVVNAIISEIGAERTSVRISPIIDHIGARDSNPVDLGLHVIRKLSPLNLAYLHVTEPRFHAKGVTDSPENCQVYRDEYKGVFMSSGGFTREEGMKAIGSGYTDLVSYGRAFLANPDLPIRFYFNLALNEYDRTTFYTHDAVGYTDYPTANVGGDVRVPQALMAESQFGKTVKPIEIEQV</sequence>
<evidence type="ECO:0000256" key="4">
    <source>
        <dbReference type="ARBA" id="ARBA00023002"/>
    </source>
</evidence>
<dbReference type="EMBL" id="CM026433">
    <property type="protein sequence ID" value="KAG0554732.1"/>
    <property type="molecule type" value="Genomic_DNA"/>
</dbReference>
<comment type="cofactor">
    <cofactor evidence="1">
        <name>FMN</name>
        <dbReference type="ChEBI" id="CHEBI:58210"/>
    </cofactor>
</comment>
<dbReference type="GO" id="GO:0016628">
    <property type="term" value="F:oxidoreductase activity, acting on the CH-CH group of donors, NAD or NADP as acceptor"/>
    <property type="evidence" value="ECO:0007669"/>
    <property type="project" value="UniProtKB-ARBA"/>
</dbReference>
<proteinExistence type="inferred from homology"/>
<evidence type="ECO:0000313" key="7">
    <source>
        <dbReference type="Proteomes" id="UP000822688"/>
    </source>
</evidence>
<dbReference type="FunFam" id="3.20.20.70:FF:000059">
    <property type="entry name" value="N-ethylmaleimide reductase, FMN-linked"/>
    <property type="match status" value="1"/>
</dbReference>
<dbReference type="PANTHER" id="PTHR22893">
    <property type="entry name" value="NADH OXIDOREDUCTASE-RELATED"/>
    <property type="match status" value="1"/>
</dbReference>
<dbReference type="PANTHER" id="PTHR22893:SF112">
    <property type="entry name" value="12-OXOPHYTODIENOATE REDUCTASE 3"/>
    <property type="match status" value="1"/>
</dbReference>
<name>A0A8T0GBV3_CERPU</name>
<evidence type="ECO:0000259" key="5">
    <source>
        <dbReference type="Pfam" id="PF00724"/>
    </source>
</evidence>
<reference evidence="6" key="1">
    <citation type="submission" date="2020-06" db="EMBL/GenBank/DDBJ databases">
        <title>WGS assembly of Ceratodon purpureus strain R40.</title>
        <authorList>
            <person name="Carey S.B."/>
            <person name="Jenkins J."/>
            <person name="Shu S."/>
            <person name="Lovell J.T."/>
            <person name="Sreedasyam A."/>
            <person name="Maumus F."/>
            <person name="Tiley G.P."/>
            <person name="Fernandez-Pozo N."/>
            <person name="Barry K."/>
            <person name="Chen C."/>
            <person name="Wang M."/>
            <person name="Lipzen A."/>
            <person name="Daum C."/>
            <person name="Saski C.A."/>
            <person name="Payton A.C."/>
            <person name="Mcbreen J.C."/>
            <person name="Conrad R.E."/>
            <person name="Kollar L.M."/>
            <person name="Olsson S."/>
            <person name="Huttunen S."/>
            <person name="Landis J.B."/>
            <person name="Wickett N.J."/>
            <person name="Johnson M.G."/>
            <person name="Rensing S.A."/>
            <person name="Grimwood J."/>
            <person name="Schmutz J."/>
            <person name="Mcdaniel S.F."/>
        </authorList>
    </citation>
    <scope>NUCLEOTIDE SEQUENCE</scope>
    <source>
        <strain evidence="6">R40</strain>
    </source>
</reference>
<keyword evidence="4" id="KW-0560">Oxidoreductase</keyword>
<comment type="similarity">
    <text evidence="2">Belongs to the NADH:flavin oxidoreductase/NADH oxidase family.</text>
</comment>
<dbReference type="GO" id="GO:0005829">
    <property type="term" value="C:cytosol"/>
    <property type="evidence" value="ECO:0007669"/>
    <property type="project" value="UniProtKB-ARBA"/>
</dbReference>
<keyword evidence="7" id="KW-1185">Reference proteome</keyword>
<accession>A0A8T0GBV3</accession>
<dbReference type="CDD" id="cd02933">
    <property type="entry name" value="OYE_like_FMN"/>
    <property type="match status" value="1"/>
</dbReference>
<evidence type="ECO:0000256" key="1">
    <source>
        <dbReference type="ARBA" id="ARBA00001917"/>
    </source>
</evidence>